<dbReference type="PROSITE" id="PS51257">
    <property type="entry name" value="PROKAR_LIPOPROTEIN"/>
    <property type="match status" value="1"/>
</dbReference>
<accession>A0A1I1G8H0</accession>
<reference evidence="2 3" key="1">
    <citation type="submission" date="2016-10" db="EMBL/GenBank/DDBJ databases">
        <authorList>
            <person name="de Groot N.N."/>
        </authorList>
    </citation>
    <scope>NUCLEOTIDE SEQUENCE [LARGE SCALE GENOMIC DNA]</scope>
    <source>
        <strain evidence="2 3">DSM 6793</strain>
    </source>
</reference>
<dbReference type="STRING" id="927664.SAMN05421780_102493"/>
<sequence length="284" mass="29454">MKKLNSYVLALMMGGMLFTASCDNEDVNPPAVVAENNVPNGRIKITYSVQVVNPVSATGGKVAGVAGAVVTITSASGKVSSAPVTEDGIATFTNVSPGTVSGFVKVSGYSTVNFTSDLTPTVAAGDSDQVQFAASKVAVYPKSATLQARIYGNFTINPSLPTVEPAGTNLLPADNKVRVIYNTANYDKGTGLGKLTSVSIEPTVVIAYSGDGGVIDIPNLYPTTDGSISANFVMEDYLATKSGDNKNYIFRLDPSTSTTNKVTNIKLYANGITNLGDILSTPAQ</sequence>
<feature type="signal peptide" evidence="1">
    <location>
        <begin position="1"/>
        <end position="20"/>
    </location>
</feature>
<keyword evidence="3" id="KW-1185">Reference proteome</keyword>
<name>A0A1I1G8H0_9BACT</name>
<gene>
    <name evidence="2" type="ORF">SAMN05421780_102493</name>
</gene>
<dbReference type="AlphaFoldDB" id="A0A1I1G8H0"/>
<evidence type="ECO:0000313" key="2">
    <source>
        <dbReference type="EMBL" id="SFC07874.1"/>
    </source>
</evidence>
<evidence type="ECO:0000256" key="1">
    <source>
        <dbReference type="SAM" id="SignalP"/>
    </source>
</evidence>
<evidence type="ECO:0000313" key="3">
    <source>
        <dbReference type="Proteomes" id="UP000199514"/>
    </source>
</evidence>
<feature type="chain" id="PRO_5011617862" description="Carboxypeptidase regulatory-like domain-containing protein" evidence="1">
    <location>
        <begin position="21"/>
        <end position="284"/>
    </location>
</feature>
<evidence type="ECO:0008006" key="4">
    <source>
        <dbReference type="Google" id="ProtNLM"/>
    </source>
</evidence>
<dbReference type="Proteomes" id="UP000199514">
    <property type="component" value="Unassembled WGS sequence"/>
</dbReference>
<dbReference type="RefSeq" id="WP_091509395.1">
    <property type="nucleotide sequence ID" value="NZ_FOLE01000002.1"/>
</dbReference>
<organism evidence="2 3">
    <name type="scientific">Flexibacter flexilis DSM 6793</name>
    <dbReference type="NCBI Taxonomy" id="927664"/>
    <lineage>
        <taxon>Bacteria</taxon>
        <taxon>Pseudomonadati</taxon>
        <taxon>Bacteroidota</taxon>
        <taxon>Cytophagia</taxon>
        <taxon>Cytophagales</taxon>
        <taxon>Flexibacteraceae</taxon>
        <taxon>Flexibacter</taxon>
    </lineage>
</organism>
<proteinExistence type="predicted"/>
<keyword evidence="1" id="KW-0732">Signal</keyword>
<protein>
    <recommendedName>
        <fullName evidence="4">Carboxypeptidase regulatory-like domain-containing protein</fullName>
    </recommendedName>
</protein>
<dbReference type="EMBL" id="FOLE01000002">
    <property type="protein sequence ID" value="SFC07874.1"/>
    <property type="molecule type" value="Genomic_DNA"/>
</dbReference>